<name>A0ABR2IIS2_9EUKA</name>
<gene>
    <name evidence="1" type="ORF">M9Y10_011170</name>
</gene>
<reference evidence="1 2" key="1">
    <citation type="submission" date="2024-04" db="EMBL/GenBank/DDBJ databases">
        <title>Tritrichomonas musculus Genome.</title>
        <authorList>
            <person name="Alves-Ferreira E."/>
            <person name="Grigg M."/>
            <person name="Lorenzi H."/>
            <person name="Galac M."/>
        </authorList>
    </citation>
    <scope>NUCLEOTIDE SEQUENCE [LARGE SCALE GENOMIC DNA]</scope>
    <source>
        <strain evidence="1 2">EAF2021</strain>
    </source>
</reference>
<protein>
    <recommendedName>
        <fullName evidence="3">MULE transposase domain-containing protein</fullName>
    </recommendedName>
</protein>
<dbReference type="EMBL" id="JAPFFF010000017">
    <property type="protein sequence ID" value="KAK8863486.1"/>
    <property type="molecule type" value="Genomic_DNA"/>
</dbReference>
<keyword evidence="2" id="KW-1185">Reference proteome</keyword>
<evidence type="ECO:0000313" key="2">
    <source>
        <dbReference type="Proteomes" id="UP001470230"/>
    </source>
</evidence>
<dbReference type="Proteomes" id="UP001470230">
    <property type="component" value="Unassembled WGS sequence"/>
</dbReference>
<comment type="caution">
    <text evidence="1">The sequence shown here is derived from an EMBL/GenBank/DDBJ whole genome shotgun (WGS) entry which is preliminary data.</text>
</comment>
<sequence>MFQSVPQNDNNKFCCVHQKNPKWKVTIKFDQQITVKVLLDFIMSCWLCRHNQFFSIKRKIKKLRTKYVSQIEHLFILIIIEPSSSSLKLLKCSSLIFNSIYDFSNVFNSFVHKMIRDGIQENDDTETIIRYYETFCDEDTVTVSSIEALKEKIAGYLLFNIIPTGEKRRKYPKISYKSENWYIISGMYILPYAKSLVEDNQINGYLLDTTFLIMSYFDTSIIMASIFNTGMALGYSFTRTGESKSFNLLFDNLNSKCGISFDKKVIETDQGTALSSTITAHEMIHLKCLRHILKNLWPNLYSYHMKQLIECCTEFEFKKTLKELTSIFKKAISLREFIIANWETTYSFCKGIYQ</sequence>
<evidence type="ECO:0008006" key="3">
    <source>
        <dbReference type="Google" id="ProtNLM"/>
    </source>
</evidence>
<organism evidence="1 2">
    <name type="scientific">Tritrichomonas musculus</name>
    <dbReference type="NCBI Taxonomy" id="1915356"/>
    <lineage>
        <taxon>Eukaryota</taxon>
        <taxon>Metamonada</taxon>
        <taxon>Parabasalia</taxon>
        <taxon>Tritrichomonadida</taxon>
        <taxon>Tritrichomonadidae</taxon>
        <taxon>Tritrichomonas</taxon>
    </lineage>
</organism>
<proteinExistence type="predicted"/>
<evidence type="ECO:0000313" key="1">
    <source>
        <dbReference type="EMBL" id="KAK8863486.1"/>
    </source>
</evidence>
<accession>A0ABR2IIS2</accession>